<organism evidence="2 3">
    <name type="scientific">Limnovirga soli</name>
    <dbReference type="NCBI Taxonomy" id="2656915"/>
    <lineage>
        <taxon>Bacteria</taxon>
        <taxon>Pseudomonadati</taxon>
        <taxon>Bacteroidota</taxon>
        <taxon>Chitinophagia</taxon>
        <taxon>Chitinophagales</taxon>
        <taxon>Chitinophagaceae</taxon>
        <taxon>Limnovirga</taxon>
    </lineage>
</organism>
<sequence length="208" mass="23330">MQRKSILTALAFFICTCLLAQRNAPTSTYTADEENTGFKKENIFIGGGINLGFASNTFALGASPEIGYSVANWLDLGLGFNVNYASQRADPYYNGNIRQRNFSYGVGPFVRIYPINVLFLQGQLEGNWSNISLKDMTYDQSSTYKYKSTSFIAGIGYSQRVVGQGSFYTLIGLDLMQDKNSPYRDYNNRAIPVIRTGFNFYLKPSHKK</sequence>
<evidence type="ECO:0000256" key="1">
    <source>
        <dbReference type="SAM" id="SignalP"/>
    </source>
</evidence>
<evidence type="ECO:0000313" key="2">
    <source>
        <dbReference type="EMBL" id="NNV53887.1"/>
    </source>
</evidence>
<evidence type="ECO:0000313" key="3">
    <source>
        <dbReference type="Proteomes" id="UP000598971"/>
    </source>
</evidence>
<gene>
    <name evidence="2" type="ORF">GD597_00360</name>
</gene>
<dbReference type="Proteomes" id="UP000598971">
    <property type="component" value="Unassembled WGS sequence"/>
</dbReference>
<feature type="chain" id="PRO_5035256028" description="Outer membrane protein beta-barrel domain-containing protein" evidence="1">
    <location>
        <begin position="21"/>
        <end position="208"/>
    </location>
</feature>
<name>A0A8J8FBZ1_9BACT</name>
<dbReference type="AlphaFoldDB" id="A0A8J8FBZ1"/>
<feature type="signal peptide" evidence="1">
    <location>
        <begin position="1"/>
        <end position="20"/>
    </location>
</feature>
<comment type="caution">
    <text evidence="2">The sequence shown here is derived from an EMBL/GenBank/DDBJ whole genome shotgun (WGS) entry which is preliminary data.</text>
</comment>
<dbReference type="EMBL" id="WHPF01000001">
    <property type="protein sequence ID" value="NNV53887.1"/>
    <property type="molecule type" value="Genomic_DNA"/>
</dbReference>
<protein>
    <recommendedName>
        <fullName evidence="4">Outer membrane protein beta-barrel domain-containing protein</fullName>
    </recommendedName>
</protein>
<keyword evidence="1" id="KW-0732">Signal</keyword>
<accession>A0A8J8FBZ1</accession>
<keyword evidence="3" id="KW-1185">Reference proteome</keyword>
<reference evidence="2" key="1">
    <citation type="submission" date="2019-10" db="EMBL/GenBank/DDBJ databases">
        <title>Draft genome sequence of Panacibacter sp. KCS-6.</title>
        <authorList>
            <person name="Yim K.J."/>
        </authorList>
    </citation>
    <scope>NUCLEOTIDE SEQUENCE</scope>
    <source>
        <strain evidence="2">KCS-6</strain>
    </source>
</reference>
<proteinExistence type="predicted"/>
<evidence type="ECO:0008006" key="4">
    <source>
        <dbReference type="Google" id="ProtNLM"/>
    </source>
</evidence>
<dbReference type="RefSeq" id="WP_171605805.1">
    <property type="nucleotide sequence ID" value="NZ_WHPF01000001.1"/>
</dbReference>